<evidence type="ECO:0000256" key="1">
    <source>
        <dbReference type="SAM" id="Phobius"/>
    </source>
</evidence>
<proteinExistence type="predicted"/>
<keyword evidence="1" id="KW-1133">Transmembrane helix</keyword>
<name>A0A396JQH8_MEDTR</name>
<feature type="transmembrane region" description="Helical" evidence="1">
    <location>
        <begin position="40"/>
        <end position="64"/>
    </location>
</feature>
<evidence type="ECO:0000313" key="2">
    <source>
        <dbReference type="EMBL" id="RHN80530.1"/>
    </source>
</evidence>
<gene>
    <name evidence="2" type="ORF">MtrunA17_Chr1g0189291</name>
</gene>
<protein>
    <recommendedName>
        <fullName evidence="3">Transmembrane protein</fullName>
    </recommendedName>
</protein>
<keyword evidence="1" id="KW-0812">Transmembrane</keyword>
<dbReference type="EMBL" id="PSQE01000001">
    <property type="protein sequence ID" value="RHN80530.1"/>
    <property type="molecule type" value="Genomic_DNA"/>
</dbReference>
<comment type="caution">
    <text evidence="2">The sequence shown here is derived from an EMBL/GenBank/DDBJ whole genome shotgun (WGS) entry which is preliminary data.</text>
</comment>
<dbReference type="Gramene" id="rna4468">
    <property type="protein sequence ID" value="RHN80530.1"/>
    <property type="gene ID" value="gene4468"/>
</dbReference>
<evidence type="ECO:0008006" key="3">
    <source>
        <dbReference type="Google" id="ProtNLM"/>
    </source>
</evidence>
<keyword evidence="1" id="KW-0472">Membrane</keyword>
<dbReference type="AlphaFoldDB" id="A0A396JQH8"/>
<organism evidence="2">
    <name type="scientific">Medicago truncatula</name>
    <name type="common">Barrel medic</name>
    <name type="synonym">Medicago tribuloides</name>
    <dbReference type="NCBI Taxonomy" id="3880"/>
    <lineage>
        <taxon>Eukaryota</taxon>
        <taxon>Viridiplantae</taxon>
        <taxon>Streptophyta</taxon>
        <taxon>Embryophyta</taxon>
        <taxon>Tracheophyta</taxon>
        <taxon>Spermatophyta</taxon>
        <taxon>Magnoliopsida</taxon>
        <taxon>eudicotyledons</taxon>
        <taxon>Gunneridae</taxon>
        <taxon>Pentapetalae</taxon>
        <taxon>rosids</taxon>
        <taxon>fabids</taxon>
        <taxon>Fabales</taxon>
        <taxon>Fabaceae</taxon>
        <taxon>Papilionoideae</taxon>
        <taxon>50 kb inversion clade</taxon>
        <taxon>NPAAA clade</taxon>
        <taxon>Hologalegina</taxon>
        <taxon>IRL clade</taxon>
        <taxon>Trifolieae</taxon>
        <taxon>Medicago</taxon>
    </lineage>
</organism>
<dbReference type="Proteomes" id="UP000265566">
    <property type="component" value="Chromosome 1"/>
</dbReference>
<sequence length="67" mass="7940">MCVPSERRKKICSLSLIMVYGTSVIDSRYFVIFYLRFELFVMYCLQHVMCGLFLTSFGTIIQYYKEG</sequence>
<feature type="transmembrane region" description="Helical" evidence="1">
    <location>
        <begin position="12"/>
        <end position="34"/>
    </location>
</feature>
<accession>A0A396JQH8</accession>
<reference evidence="2" key="1">
    <citation type="journal article" date="2018" name="Nat. Plants">
        <title>Whole-genome landscape of Medicago truncatula symbiotic genes.</title>
        <authorList>
            <person name="Pecrix Y."/>
            <person name="Gamas P."/>
            <person name="Carrere S."/>
        </authorList>
    </citation>
    <scope>NUCLEOTIDE SEQUENCE</scope>
    <source>
        <tissue evidence="2">Leaves</tissue>
    </source>
</reference>